<proteinExistence type="inferred from homology"/>
<dbReference type="GeneID" id="20648914"/>
<feature type="signal peptide" evidence="5">
    <location>
        <begin position="1"/>
        <end position="20"/>
    </location>
</feature>
<keyword evidence="3 5" id="KW-0964">Secreted</keyword>
<reference evidence="6 7" key="1">
    <citation type="journal article" date="2006" name="Science">
        <title>Phytophthora genome sequences uncover evolutionary origins and mechanisms of pathogenesis.</title>
        <authorList>
            <person name="Tyler B.M."/>
            <person name="Tripathy S."/>
            <person name="Zhang X."/>
            <person name="Dehal P."/>
            <person name="Jiang R.H."/>
            <person name="Aerts A."/>
            <person name="Arredondo F.D."/>
            <person name="Baxter L."/>
            <person name="Bensasson D."/>
            <person name="Beynon J.L."/>
            <person name="Chapman J."/>
            <person name="Damasceno C.M."/>
            <person name="Dorrance A.E."/>
            <person name="Dou D."/>
            <person name="Dickerman A.W."/>
            <person name="Dubchak I.L."/>
            <person name="Garbelotto M."/>
            <person name="Gijzen M."/>
            <person name="Gordon S.G."/>
            <person name="Govers F."/>
            <person name="Grunwald N.J."/>
            <person name="Huang W."/>
            <person name="Ivors K.L."/>
            <person name="Jones R.W."/>
            <person name="Kamoun S."/>
            <person name="Krampis K."/>
            <person name="Lamour K.H."/>
            <person name="Lee M.K."/>
            <person name="McDonald W.H."/>
            <person name="Medina M."/>
            <person name="Meijer H.J."/>
            <person name="Nordberg E.K."/>
            <person name="Maclean D.J."/>
            <person name="Ospina-Giraldo M.D."/>
            <person name="Morris P.F."/>
            <person name="Phuntumart V."/>
            <person name="Putnam N.H."/>
            <person name="Rash S."/>
            <person name="Rose J.K."/>
            <person name="Sakihama Y."/>
            <person name="Salamov A.A."/>
            <person name="Savidor A."/>
            <person name="Scheuring C.F."/>
            <person name="Smith B.M."/>
            <person name="Sobral B.W."/>
            <person name="Terry A."/>
            <person name="Torto-Alalibo T.A."/>
            <person name="Win J."/>
            <person name="Xu Z."/>
            <person name="Zhang H."/>
            <person name="Grigoriev I.V."/>
            <person name="Rokhsar D.S."/>
            <person name="Boore J.L."/>
        </authorList>
    </citation>
    <scope>NUCLEOTIDE SEQUENCE [LARGE SCALE GENOMIC DNA]</scope>
    <source>
        <strain evidence="6 7">P6497</strain>
    </source>
</reference>
<keyword evidence="4 5" id="KW-0732">Signal</keyword>
<dbReference type="AlphaFoldDB" id="G5A535"/>
<evidence type="ECO:0000256" key="4">
    <source>
        <dbReference type="ARBA" id="ARBA00022729"/>
    </source>
</evidence>
<dbReference type="InParanoid" id="G5A535"/>
<evidence type="ECO:0000313" key="7">
    <source>
        <dbReference type="Proteomes" id="UP000002640"/>
    </source>
</evidence>
<dbReference type="OMA" id="VWKYLTR"/>
<gene>
    <name evidence="6" type="ORF">PHYSODRAFT_347785</name>
</gene>
<comment type="similarity">
    <text evidence="2 5">Belongs to the RxLR effector family.</text>
</comment>
<dbReference type="InterPro" id="IPR031825">
    <property type="entry name" value="RXLR"/>
</dbReference>
<dbReference type="Proteomes" id="UP000002640">
    <property type="component" value="Unassembled WGS sequence"/>
</dbReference>
<dbReference type="EMBL" id="JH159159">
    <property type="protein sequence ID" value="EGZ09784.1"/>
    <property type="molecule type" value="Genomic_DNA"/>
</dbReference>
<evidence type="ECO:0000256" key="1">
    <source>
        <dbReference type="ARBA" id="ARBA00004613"/>
    </source>
</evidence>
<organism evidence="6 7">
    <name type="scientific">Phytophthora sojae (strain P6497)</name>
    <name type="common">Soybean stem and root rot agent</name>
    <name type="synonym">Phytophthora megasperma f. sp. glycines</name>
    <dbReference type="NCBI Taxonomy" id="1094619"/>
    <lineage>
        <taxon>Eukaryota</taxon>
        <taxon>Sar</taxon>
        <taxon>Stramenopiles</taxon>
        <taxon>Oomycota</taxon>
        <taxon>Peronosporomycetes</taxon>
        <taxon>Peronosporales</taxon>
        <taxon>Peronosporaceae</taxon>
        <taxon>Phytophthora</taxon>
    </lineage>
</organism>
<comment type="domain">
    <text evidence="5">The RxLR-dEER motif acts to carry the protein into the host cell cytoplasm through binding to cell surface phosphatidylinositol-3-phosphate.</text>
</comment>
<dbReference type="RefSeq" id="XP_009534645.1">
    <property type="nucleotide sequence ID" value="XM_009536350.1"/>
</dbReference>
<protein>
    <recommendedName>
        <fullName evidence="5">RxLR effector protein</fullName>
    </recommendedName>
</protein>
<evidence type="ECO:0000256" key="5">
    <source>
        <dbReference type="RuleBase" id="RU367124"/>
    </source>
</evidence>
<keyword evidence="7" id="KW-1185">Reference proteome</keyword>
<accession>G5A535</accession>
<comment type="subcellular location">
    <subcellularLocation>
        <location evidence="1 5">Secreted</location>
    </subcellularLocation>
</comment>
<feature type="chain" id="PRO_5044969797" description="RxLR effector protein" evidence="5">
    <location>
        <begin position="21"/>
        <end position="125"/>
    </location>
</feature>
<sequence length="125" mass="13919">MRLIHVVLVAVAALVAGSDAARDSADISKADGATTKRSLRTEDAASKHVETAERRLVNIDLILQDAMSSVKKAVKWKLQFAVWKAMRKTPVTLAQELGIMNRGHAKWEKLKAYQKYYGRGPLKYP</sequence>
<dbReference type="Pfam" id="PF16810">
    <property type="entry name" value="RXLR"/>
    <property type="match status" value="1"/>
</dbReference>
<evidence type="ECO:0000313" key="6">
    <source>
        <dbReference type="EMBL" id="EGZ09784.1"/>
    </source>
</evidence>
<evidence type="ECO:0000256" key="3">
    <source>
        <dbReference type="ARBA" id="ARBA00022525"/>
    </source>
</evidence>
<dbReference type="KEGG" id="psoj:PHYSODRAFT_347785"/>
<comment type="function">
    <text evidence="5">Effector that suppresses plant defense responses during pathogen infection.</text>
</comment>
<name>G5A535_PHYSP</name>
<evidence type="ECO:0000256" key="2">
    <source>
        <dbReference type="ARBA" id="ARBA00010400"/>
    </source>
</evidence>